<dbReference type="InterPro" id="IPR035437">
    <property type="entry name" value="SNase_OB-fold_sf"/>
</dbReference>
<reference evidence="3 4" key="1">
    <citation type="submission" date="2019-09" db="EMBL/GenBank/DDBJ databases">
        <title>YIM 132180 draft genome.</title>
        <authorList>
            <person name="Zhang K."/>
        </authorList>
    </citation>
    <scope>NUCLEOTIDE SEQUENCE [LARGE SCALE GENOMIC DNA]</scope>
    <source>
        <strain evidence="3 4">YIM 132180</strain>
    </source>
</reference>
<accession>A0A7V7PLI3</accession>
<organism evidence="3 4">
    <name type="scientific">Plantimonas leprariae</name>
    <dbReference type="NCBI Taxonomy" id="2615207"/>
    <lineage>
        <taxon>Bacteria</taxon>
        <taxon>Pseudomonadati</taxon>
        <taxon>Pseudomonadota</taxon>
        <taxon>Alphaproteobacteria</taxon>
        <taxon>Hyphomicrobiales</taxon>
        <taxon>Aurantimonadaceae</taxon>
        <taxon>Plantimonas</taxon>
    </lineage>
</organism>
<evidence type="ECO:0000259" key="2">
    <source>
        <dbReference type="Pfam" id="PF00565"/>
    </source>
</evidence>
<dbReference type="AlphaFoldDB" id="A0A7V7PLI3"/>
<dbReference type="SUPFAM" id="SSF50199">
    <property type="entry name" value="Staphylococcal nuclease"/>
    <property type="match status" value="1"/>
</dbReference>
<evidence type="ECO:0000313" key="4">
    <source>
        <dbReference type="Proteomes" id="UP000432089"/>
    </source>
</evidence>
<keyword evidence="1" id="KW-0732">Signal</keyword>
<dbReference type="RefSeq" id="WP_150972498.1">
    <property type="nucleotide sequence ID" value="NZ_VZDO01000018.1"/>
</dbReference>
<sequence length="139" mass="15443">MRLVWTALLSCLAVAPAWAEEVPLCGSRPRVTAELTCLFDGDSGWQRGTHWHLADVDAPEIDPPGADCREEQILGLRALDRLQRLLSKGYTVTYLGRRDTSGRQLAKIETEDHRDVGSELMSAGLAQALPNTGEKWCRR</sequence>
<comment type="caution">
    <text evidence="3">The sequence shown here is derived from an EMBL/GenBank/DDBJ whole genome shotgun (WGS) entry which is preliminary data.</text>
</comment>
<keyword evidence="4" id="KW-1185">Reference proteome</keyword>
<feature type="signal peptide" evidence="1">
    <location>
        <begin position="1"/>
        <end position="19"/>
    </location>
</feature>
<feature type="chain" id="PRO_5031304140" description="TNase-like domain-containing protein" evidence="1">
    <location>
        <begin position="20"/>
        <end position="139"/>
    </location>
</feature>
<proteinExistence type="predicted"/>
<protein>
    <recommendedName>
        <fullName evidence="2">TNase-like domain-containing protein</fullName>
    </recommendedName>
</protein>
<dbReference type="Pfam" id="PF00565">
    <property type="entry name" value="SNase"/>
    <property type="match status" value="1"/>
</dbReference>
<evidence type="ECO:0000256" key="1">
    <source>
        <dbReference type="SAM" id="SignalP"/>
    </source>
</evidence>
<name>A0A7V7PLI3_9HYPH</name>
<gene>
    <name evidence="3" type="ORF">F6X38_19090</name>
</gene>
<evidence type="ECO:0000313" key="3">
    <source>
        <dbReference type="EMBL" id="KAB0677227.1"/>
    </source>
</evidence>
<dbReference type="Proteomes" id="UP000432089">
    <property type="component" value="Unassembled WGS sequence"/>
</dbReference>
<dbReference type="Gene3D" id="2.40.50.90">
    <property type="match status" value="1"/>
</dbReference>
<dbReference type="EMBL" id="VZDO01000018">
    <property type="protein sequence ID" value="KAB0677227.1"/>
    <property type="molecule type" value="Genomic_DNA"/>
</dbReference>
<dbReference type="InterPro" id="IPR016071">
    <property type="entry name" value="Staphylococal_nuclease_OB-fold"/>
</dbReference>
<feature type="domain" description="TNase-like" evidence="2">
    <location>
        <begin position="53"/>
        <end position="128"/>
    </location>
</feature>